<gene>
    <name evidence="1" type="ORF">Anapl_10484</name>
</gene>
<dbReference type="Proteomes" id="UP000296049">
    <property type="component" value="Unassembled WGS sequence"/>
</dbReference>
<evidence type="ECO:0000313" key="1">
    <source>
        <dbReference type="EMBL" id="EOA97998.1"/>
    </source>
</evidence>
<sequence>MDDYCNLHFRHLGQTGPQRVTVKAGAINNSPVTMDLIFKRMDLMERMCCACFFSLHPVDFLRLCNFAKYQAGGESHSKGENLDSKQAYATMAK</sequence>
<evidence type="ECO:0000313" key="2">
    <source>
        <dbReference type="Proteomes" id="UP000296049"/>
    </source>
</evidence>
<proteinExistence type="predicted"/>
<reference evidence="2" key="1">
    <citation type="journal article" date="2013" name="Nat. Genet.">
        <title>The duck genome and transcriptome provide insight into an avian influenza virus reservoir species.</title>
        <authorList>
            <person name="Huang Y."/>
            <person name="Li Y."/>
            <person name="Burt D.W."/>
            <person name="Chen H."/>
            <person name="Zhang Y."/>
            <person name="Qian W."/>
            <person name="Kim H."/>
            <person name="Gan S."/>
            <person name="Zhao Y."/>
            <person name="Li J."/>
            <person name="Yi K."/>
            <person name="Feng H."/>
            <person name="Zhu P."/>
            <person name="Li B."/>
            <person name="Liu Q."/>
            <person name="Fairley S."/>
            <person name="Magor K.E."/>
            <person name="Du Z."/>
            <person name="Hu X."/>
            <person name="Goodman L."/>
            <person name="Tafer H."/>
            <person name="Vignal A."/>
            <person name="Lee T."/>
            <person name="Kim K.W."/>
            <person name="Sheng Z."/>
            <person name="An Y."/>
            <person name="Searle S."/>
            <person name="Herrero J."/>
            <person name="Groenen M.A."/>
            <person name="Crooijmans R.P."/>
            <person name="Faraut T."/>
            <person name="Cai Q."/>
            <person name="Webster R.G."/>
            <person name="Aldridge J.R."/>
            <person name="Warren W.C."/>
            <person name="Bartschat S."/>
            <person name="Kehr S."/>
            <person name="Marz M."/>
            <person name="Stadler P.F."/>
            <person name="Smith J."/>
            <person name="Kraus R.H."/>
            <person name="Zhao Y."/>
            <person name="Ren L."/>
            <person name="Fei J."/>
            <person name="Morisson M."/>
            <person name="Kaiser P."/>
            <person name="Griffin D.K."/>
            <person name="Rao M."/>
            <person name="Pitel F."/>
            <person name="Wang J."/>
            <person name="Li N."/>
        </authorList>
    </citation>
    <scope>NUCLEOTIDE SEQUENCE [LARGE SCALE GENOMIC DNA]</scope>
</reference>
<dbReference type="AlphaFoldDB" id="R0KXH6"/>
<accession>R0KXH6</accession>
<dbReference type="EMBL" id="KB743571">
    <property type="protein sequence ID" value="EOA97998.1"/>
    <property type="molecule type" value="Genomic_DNA"/>
</dbReference>
<organism evidence="1 2">
    <name type="scientific">Anas platyrhynchos</name>
    <name type="common">Mallard</name>
    <name type="synonym">Anas boschas</name>
    <dbReference type="NCBI Taxonomy" id="8839"/>
    <lineage>
        <taxon>Eukaryota</taxon>
        <taxon>Metazoa</taxon>
        <taxon>Chordata</taxon>
        <taxon>Craniata</taxon>
        <taxon>Vertebrata</taxon>
        <taxon>Euteleostomi</taxon>
        <taxon>Archelosauria</taxon>
        <taxon>Archosauria</taxon>
        <taxon>Dinosauria</taxon>
        <taxon>Saurischia</taxon>
        <taxon>Theropoda</taxon>
        <taxon>Coelurosauria</taxon>
        <taxon>Aves</taxon>
        <taxon>Neognathae</taxon>
        <taxon>Galloanserae</taxon>
        <taxon>Anseriformes</taxon>
        <taxon>Anatidae</taxon>
        <taxon>Anatinae</taxon>
        <taxon>Anas</taxon>
    </lineage>
</organism>
<protein>
    <submittedName>
        <fullName evidence="1">Uncharacterized protein</fullName>
    </submittedName>
</protein>
<keyword evidence="2" id="KW-1185">Reference proteome</keyword>
<name>R0KXH6_ANAPL</name>